<feature type="compositionally biased region" description="Basic and acidic residues" evidence="1">
    <location>
        <begin position="84"/>
        <end position="95"/>
    </location>
</feature>
<comment type="caution">
    <text evidence="2">The sequence shown here is derived from an EMBL/GenBank/DDBJ whole genome shotgun (WGS) entry which is preliminary data.</text>
</comment>
<dbReference type="Proteomes" id="UP001607302">
    <property type="component" value="Unassembled WGS sequence"/>
</dbReference>
<dbReference type="EMBL" id="JAUDFV010000102">
    <property type="protein sequence ID" value="KAL2731992.1"/>
    <property type="molecule type" value="Genomic_DNA"/>
</dbReference>
<organism evidence="2 3">
    <name type="scientific">Vespula squamosa</name>
    <name type="common">Southern yellow jacket</name>
    <name type="synonym">Wasp</name>
    <dbReference type="NCBI Taxonomy" id="30214"/>
    <lineage>
        <taxon>Eukaryota</taxon>
        <taxon>Metazoa</taxon>
        <taxon>Ecdysozoa</taxon>
        <taxon>Arthropoda</taxon>
        <taxon>Hexapoda</taxon>
        <taxon>Insecta</taxon>
        <taxon>Pterygota</taxon>
        <taxon>Neoptera</taxon>
        <taxon>Endopterygota</taxon>
        <taxon>Hymenoptera</taxon>
        <taxon>Apocrita</taxon>
        <taxon>Aculeata</taxon>
        <taxon>Vespoidea</taxon>
        <taxon>Vespidae</taxon>
        <taxon>Vespinae</taxon>
        <taxon>Vespula</taxon>
    </lineage>
</organism>
<accession>A0ABD2BGW5</accession>
<proteinExistence type="predicted"/>
<protein>
    <submittedName>
        <fullName evidence="2">Uncharacterized protein</fullName>
    </submittedName>
</protein>
<dbReference type="AlphaFoldDB" id="A0ABD2BGW5"/>
<sequence length="95" mass="10929">MNRNKEKRVLVNQRVGLRFQKAREMRSLSWIAALSERINIPVQLQLIILSSSSLRNRYHLRGRSTQFPRGGGPKYNASNGFPVSEHHLGTEETEI</sequence>
<reference evidence="2 3" key="1">
    <citation type="journal article" date="2024" name="Ann. Entomol. Soc. Am.">
        <title>Genomic analyses of the southern and eastern yellowjacket wasps (Hymenoptera: Vespidae) reveal evolutionary signatures of social life.</title>
        <authorList>
            <person name="Catto M.A."/>
            <person name="Caine P.B."/>
            <person name="Orr S.E."/>
            <person name="Hunt B.G."/>
            <person name="Goodisman M.A.D."/>
        </authorList>
    </citation>
    <scope>NUCLEOTIDE SEQUENCE [LARGE SCALE GENOMIC DNA]</scope>
    <source>
        <strain evidence="2">233</strain>
        <tissue evidence="2">Head and thorax</tissue>
    </source>
</reference>
<name>A0ABD2BGW5_VESSQ</name>
<evidence type="ECO:0000313" key="3">
    <source>
        <dbReference type="Proteomes" id="UP001607302"/>
    </source>
</evidence>
<gene>
    <name evidence="2" type="ORF">V1478_004680</name>
</gene>
<evidence type="ECO:0000256" key="1">
    <source>
        <dbReference type="SAM" id="MobiDB-lite"/>
    </source>
</evidence>
<keyword evidence="3" id="KW-1185">Reference proteome</keyword>
<feature type="region of interest" description="Disordered" evidence="1">
    <location>
        <begin position="62"/>
        <end position="95"/>
    </location>
</feature>
<evidence type="ECO:0000313" key="2">
    <source>
        <dbReference type="EMBL" id="KAL2731992.1"/>
    </source>
</evidence>